<evidence type="ECO:0000259" key="1">
    <source>
        <dbReference type="Pfam" id="PF09951"/>
    </source>
</evidence>
<dbReference type="EMBL" id="JBHLXJ010000016">
    <property type="protein sequence ID" value="MFC0351075.1"/>
    <property type="molecule type" value="Genomic_DNA"/>
</dbReference>
<dbReference type="InterPro" id="IPR018689">
    <property type="entry name" value="Imm33_dom"/>
</dbReference>
<accession>A0ABV6IHY2</accession>
<evidence type="ECO:0000313" key="3">
    <source>
        <dbReference type="Proteomes" id="UP001589844"/>
    </source>
</evidence>
<organism evidence="2 3">
    <name type="scientific">Undibacterium danionis</name>
    <dbReference type="NCBI Taxonomy" id="1812100"/>
    <lineage>
        <taxon>Bacteria</taxon>
        <taxon>Pseudomonadati</taxon>
        <taxon>Pseudomonadota</taxon>
        <taxon>Betaproteobacteria</taxon>
        <taxon>Burkholderiales</taxon>
        <taxon>Oxalobacteraceae</taxon>
        <taxon>Undibacterium</taxon>
    </lineage>
</organism>
<dbReference type="RefSeq" id="WP_390213661.1">
    <property type="nucleotide sequence ID" value="NZ_JBHLXJ010000016.1"/>
</dbReference>
<dbReference type="Proteomes" id="UP001589844">
    <property type="component" value="Unassembled WGS sequence"/>
</dbReference>
<name>A0ABV6IHY2_9BURK</name>
<evidence type="ECO:0000313" key="2">
    <source>
        <dbReference type="EMBL" id="MFC0351075.1"/>
    </source>
</evidence>
<reference evidence="2 3" key="1">
    <citation type="submission" date="2024-09" db="EMBL/GenBank/DDBJ databases">
        <authorList>
            <person name="Sun Q."/>
            <person name="Mori K."/>
        </authorList>
    </citation>
    <scope>NUCLEOTIDE SEQUENCE [LARGE SCALE GENOMIC DNA]</scope>
    <source>
        <strain evidence="2 3">CCM 8677</strain>
    </source>
</reference>
<sequence length="109" mass="12362">MAEKKYKLSKEEIAPIALGLGGCFATDRIVVDGRPVGYMYRRDPIREEDSGWCFFAGDEDEAYMADSSKHDIYDVNTIVNYDPSILPFIDSECGCKFERDDEGDFVLVE</sequence>
<dbReference type="PROSITE" id="PS51257">
    <property type="entry name" value="PROKAR_LIPOPROTEIN"/>
    <property type="match status" value="1"/>
</dbReference>
<gene>
    <name evidence="2" type="ORF">ACFFJH_14750</name>
</gene>
<protein>
    <submittedName>
        <fullName evidence="2">DUF2185 domain-containing protein</fullName>
    </submittedName>
</protein>
<dbReference type="Pfam" id="PF09951">
    <property type="entry name" value="Imm33"/>
    <property type="match status" value="1"/>
</dbReference>
<dbReference type="PANTHER" id="PTHR38743:SF2">
    <property type="entry name" value="DUF2185 DOMAIN-CONTAINING PROTEIN"/>
    <property type="match status" value="1"/>
</dbReference>
<proteinExistence type="predicted"/>
<dbReference type="PANTHER" id="PTHR38743">
    <property type="entry name" value="SIMILAR TO GLYOXYLASE I FAMILY PROTEIN"/>
    <property type="match status" value="1"/>
</dbReference>
<feature type="domain" description="Immunity protein Imm33" evidence="1">
    <location>
        <begin position="23"/>
        <end position="108"/>
    </location>
</feature>
<comment type="caution">
    <text evidence="2">The sequence shown here is derived from an EMBL/GenBank/DDBJ whole genome shotgun (WGS) entry which is preliminary data.</text>
</comment>
<keyword evidence="3" id="KW-1185">Reference proteome</keyword>